<evidence type="ECO:0000256" key="1">
    <source>
        <dbReference type="SAM" id="MobiDB-lite"/>
    </source>
</evidence>
<feature type="compositionally biased region" description="Basic and acidic residues" evidence="1">
    <location>
        <begin position="106"/>
        <end position="116"/>
    </location>
</feature>
<keyword evidence="3" id="KW-1185">Reference proteome</keyword>
<feature type="compositionally biased region" description="Low complexity" evidence="1">
    <location>
        <begin position="78"/>
        <end position="88"/>
    </location>
</feature>
<name>A0A2U1Q7C7_ARTAN</name>
<feature type="region of interest" description="Disordered" evidence="1">
    <location>
        <begin position="54"/>
        <end position="127"/>
    </location>
</feature>
<dbReference type="OrthoDB" id="751338at2759"/>
<gene>
    <name evidence="2" type="ORF">CTI12_AA065620</name>
</gene>
<evidence type="ECO:0000313" key="3">
    <source>
        <dbReference type="Proteomes" id="UP000245207"/>
    </source>
</evidence>
<sequence length="127" mass="14847">MEHKEDTEYRWTNERHLHFLSSVEASFVKSMLGNNDQFPRVGRYLPDECESTLDSKHTSMTRRRRRHSTSDILDSRLRSSQRTTRLPLNQSMSQDDQVVPQIGKTRNKEEAERDGQRFAMTTTASST</sequence>
<evidence type="ECO:0000313" key="2">
    <source>
        <dbReference type="EMBL" id="PWA93904.1"/>
    </source>
</evidence>
<comment type="caution">
    <text evidence="2">The sequence shown here is derived from an EMBL/GenBank/DDBJ whole genome shotgun (WGS) entry which is preliminary data.</text>
</comment>
<organism evidence="2 3">
    <name type="scientific">Artemisia annua</name>
    <name type="common">Sweet wormwood</name>
    <dbReference type="NCBI Taxonomy" id="35608"/>
    <lineage>
        <taxon>Eukaryota</taxon>
        <taxon>Viridiplantae</taxon>
        <taxon>Streptophyta</taxon>
        <taxon>Embryophyta</taxon>
        <taxon>Tracheophyta</taxon>
        <taxon>Spermatophyta</taxon>
        <taxon>Magnoliopsida</taxon>
        <taxon>eudicotyledons</taxon>
        <taxon>Gunneridae</taxon>
        <taxon>Pentapetalae</taxon>
        <taxon>asterids</taxon>
        <taxon>campanulids</taxon>
        <taxon>Asterales</taxon>
        <taxon>Asteraceae</taxon>
        <taxon>Asteroideae</taxon>
        <taxon>Anthemideae</taxon>
        <taxon>Artemisiinae</taxon>
        <taxon>Artemisia</taxon>
    </lineage>
</organism>
<protein>
    <submittedName>
        <fullName evidence="2">Uncharacterized protein</fullName>
    </submittedName>
</protein>
<reference evidence="2 3" key="1">
    <citation type="journal article" date="2018" name="Mol. Plant">
        <title>The genome of Artemisia annua provides insight into the evolution of Asteraceae family and artemisinin biosynthesis.</title>
        <authorList>
            <person name="Shen Q."/>
            <person name="Zhang L."/>
            <person name="Liao Z."/>
            <person name="Wang S."/>
            <person name="Yan T."/>
            <person name="Shi P."/>
            <person name="Liu M."/>
            <person name="Fu X."/>
            <person name="Pan Q."/>
            <person name="Wang Y."/>
            <person name="Lv Z."/>
            <person name="Lu X."/>
            <person name="Zhang F."/>
            <person name="Jiang W."/>
            <person name="Ma Y."/>
            <person name="Chen M."/>
            <person name="Hao X."/>
            <person name="Li L."/>
            <person name="Tang Y."/>
            <person name="Lv G."/>
            <person name="Zhou Y."/>
            <person name="Sun X."/>
            <person name="Brodelius P.E."/>
            <person name="Rose J.K.C."/>
            <person name="Tang K."/>
        </authorList>
    </citation>
    <scope>NUCLEOTIDE SEQUENCE [LARGE SCALE GENOMIC DNA]</scope>
    <source>
        <strain evidence="3">cv. Huhao1</strain>
        <tissue evidence="2">Leaf</tissue>
    </source>
</reference>
<proteinExistence type="predicted"/>
<dbReference type="EMBL" id="PKPP01000348">
    <property type="protein sequence ID" value="PWA93904.1"/>
    <property type="molecule type" value="Genomic_DNA"/>
</dbReference>
<dbReference type="Proteomes" id="UP000245207">
    <property type="component" value="Unassembled WGS sequence"/>
</dbReference>
<accession>A0A2U1Q7C7</accession>
<dbReference type="AlphaFoldDB" id="A0A2U1Q7C7"/>